<name>A0A383AF50_9ZZZZ</name>
<reference evidence="1" key="1">
    <citation type="submission" date="2018-05" db="EMBL/GenBank/DDBJ databases">
        <authorList>
            <person name="Lanie J.A."/>
            <person name="Ng W.-L."/>
            <person name="Kazmierczak K.M."/>
            <person name="Andrzejewski T.M."/>
            <person name="Davidsen T.M."/>
            <person name="Wayne K.J."/>
            <person name="Tettelin H."/>
            <person name="Glass J.I."/>
            <person name="Rusch D."/>
            <person name="Podicherti R."/>
            <person name="Tsui H.-C.T."/>
            <person name="Winkler M.E."/>
        </authorList>
    </citation>
    <scope>NUCLEOTIDE SEQUENCE</scope>
</reference>
<sequence length="67" mass="7546">PYAQCQMSAVMGYSMANATAAKECLTPEMYESLHQGDWTYIDGLDFWQEPVRVDAIIETWNAVKAAQ</sequence>
<accession>A0A383AF50</accession>
<gene>
    <name evidence="1" type="ORF">METZ01_LOCUS459370</name>
</gene>
<evidence type="ECO:0008006" key="2">
    <source>
        <dbReference type="Google" id="ProtNLM"/>
    </source>
</evidence>
<proteinExistence type="predicted"/>
<evidence type="ECO:0000313" key="1">
    <source>
        <dbReference type="EMBL" id="SVE06516.1"/>
    </source>
</evidence>
<feature type="non-terminal residue" evidence="1">
    <location>
        <position position="1"/>
    </location>
</feature>
<protein>
    <recommendedName>
        <fullName evidence="2">Spermidine/putrescine ABC transporter substrate-binding protein</fullName>
    </recommendedName>
</protein>
<organism evidence="1">
    <name type="scientific">marine metagenome</name>
    <dbReference type="NCBI Taxonomy" id="408172"/>
    <lineage>
        <taxon>unclassified sequences</taxon>
        <taxon>metagenomes</taxon>
        <taxon>ecological metagenomes</taxon>
    </lineage>
</organism>
<dbReference type="EMBL" id="UINC01191734">
    <property type="protein sequence ID" value="SVE06516.1"/>
    <property type="molecule type" value="Genomic_DNA"/>
</dbReference>
<dbReference type="AlphaFoldDB" id="A0A383AF50"/>